<evidence type="ECO:0000313" key="2">
    <source>
        <dbReference type="EMBL" id="JAD49424.1"/>
    </source>
</evidence>
<accession>A0A0A9ACP3</accession>
<dbReference type="EMBL" id="GBRH01248471">
    <property type="protein sequence ID" value="JAD49424.1"/>
    <property type="molecule type" value="Transcribed_RNA"/>
</dbReference>
<protein>
    <submittedName>
        <fullName evidence="2">Uncharacterized protein</fullName>
    </submittedName>
</protein>
<reference evidence="2" key="1">
    <citation type="submission" date="2014-09" db="EMBL/GenBank/DDBJ databases">
        <authorList>
            <person name="Magalhaes I.L.F."/>
            <person name="Oliveira U."/>
            <person name="Santos F.R."/>
            <person name="Vidigal T.H.D.A."/>
            <person name="Brescovit A.D."/>
            <person name="Santos A.J."/>
        </authorList>
    </citation>
    <scope>NUCLEOTIDE SEQUENCE</scope>
    <source>
        <tissue evidence="2">Shoot tissue taken approximately 20 cm above the soil surface</tissue>
    </source>
</reference>
<dbReference type="AlphaFoldDB" id="A0A0A9ACP3"/>
<name>A0A0A9ACP3_ARUDO</name>
<evidence type="ECO:0000256" key="1">
    <source>
        <dbReference type="SAM" id="MobiDB-lite"/>
    </source>
</evidence>
<feature type="region of interest" description="Disordered" evidence="1">
    <location>
        <begin position="1"/>
        <end position="39"/>
    </location>
</feature>
<sequence>MKTNRIRKQQQQFQNATSFNQRSAQTHHKKLLQNTYQEL</sequence>
<proteinExistence type="predicted"/>
<feature type="compositionally biased region" description="Polar residues" evidence="1">
    <location>
        <begin position="9"/>
        <end position="24"/>
    </location>
</feature>
<organism evidence="2">
    <name type="scientific">Arundo donax</name>
    <name type="common">Giant reed</name>
    <name type="synonym">Donax arundinaceus</name>
    <dbReference type="NCBI Taxonomy" id="35708"/>
    <lineage>
        <taxon>Eukaryota</taxon>
        <taxon>Viridiplantae</taxon>
        <taxon>Streptophyta</taxon>
        <taxon>Embryophyta</taxon>
        <taxon>Tracheophyta</taxon>
        <taxon>Spermatophyta</taxon>
        <taxon>Magnoliopsida</taxon>
        <taxon>Liliopsida</taxon>
        <taxon>Poales</taxon>
        <taxon>Poaceae</taxon>
        <taxon>PACMAD clade</taxon>
        <taxon>Arundinoideae</taxon>
        <taxon>Arundineae</taxon>
        <taxon>Arundo</taxon>
    </lineage>
</organism>
<reference evidence="2" key="2">
    <citation type="journal article" date="2015" name="Data Brief">
        <title>Shoot transcriptome of the giant reed, Arundo donax.</title>
        <authorList>
            <person name="Barrero R.A."/>
            <person name="Guerrero F.D."/>
            <person name="Moolhuijzen P."/>
            <person name="Goolsby J.A."/>
            <person name="Tidwell J."/>
            <person name="Bellgard S.E."/>
            <person name="Bellgard M.I."/>
        </authorList>
    </citation>
    <scope>NUCLEOTIDE SEQUENCE</scope>
    <source>
        <tissue evidence="2">Shoot tissue taken approximately 20 cm above the soil surface</tissue>
    </source>
</reference>